<dbReference type="InterPro" id="IPR051539">
    <property type="entry name" value="T4SS-coupling_protein"/>
</dbReference>
<feature type="transmembrane region" description="Helical" evidence="7">
    <location>
        <begin position="50"/>
        <end position="68"/>
    </location>
</feature>
<evidence type="ECO:0000256" key="5">
    <source>
        <dbReference type="ARBA" id="ARBA00022989"/>
    </source>
</evidence>
<sequence length="692" mass="79217">MVTDKKKIVIIVLIMSYFASNYLGNFLANISEILSGGQSNQWVWLIKPSVKYIVFYFLFSFIFSLIAVRLTEFYNVQFGDLRQGNKASSSWASSEEIQISYKEVDYIPKKNLSLKSTDYEGMGGVLIHREDKKAYIDTSDSHGLIVARTRGGKSQTKTLPDIDLLSRSEEKPHLIISSAKYELVEMTKLELEARGYQVHVFNLIDPKMGIQYNPLQLIVQNYQAREIGKAVELTKSFTHSLYHNPKSKDPLWEEAAMSLVNGLILALCYESVGEQIDSESRNPDYVTLPNVLRFLEKLTKPANKEQQLMDIYFNNLDMDNPARMQFTTVNASEKTMRSSIVAVAISKLNMFISPEIEILLSGNTLPFEMLAQEEIPQAIFLTMPDYTNANNIIFSTWIEQVYYHLSIAASQSNDRLPKRIFFLLDEFGNLPKIKSLESMISVGAGRGMLFYFYVQDFLQFKMNYEPEVGSFVESQVMTIHYLSSTSEETNRKIADMIGKYEVIEKSRSGKRYSLNQSISESVIDRYLINPTELKKILEGENVVIRSKRKGEHGEDVIPNPIRNLGENRFKLAYDYLESVFYKTNFETLGIQNNELDSKMKADFRAFLTDFSPHTAQSNSTARSKPLPLKASQYHEQLTKPAFNETEEFQIIKKQVIESIPSLVSEINQLTNAKEFEAFIENHSHELERTGVI</sequence>
<evidence type="ECO:0000256" key="4">
    <source>
        <dbReference type="ARBA" id="ARBA00022692"/>
    </source>
</evidence>
<evidence type="ECO:0000256" key="6">
    <source>
        <dbReference type="ARBA" id="ARBA00023136"/>
    </source>
</evidence>
<keyword evidence="3" id="KW-1003">Cell membrane</keyword>
<evidence type="ECO:0000256" key="1">
    <source>
        <dbReference type="ARBA" id="ARBA00004651"/>
    </source>
</evidence>
<proteinExistence type="inferred from homology"/>
<reference evidence="8 9" key="1">
    <citation type="submission" date="2019-05" db="EMBL/GenBank/DDBJ databases">
        <title>The metagenome of a microbial culture collection derived from dairy environment covers the genomic content of the human microbiome.</title>
        <authorList>
            <person name="Roder T."/>
            <person name="Wuthrich D."/>
            <person name="Sattari Z."/>
            <person name="Von Ah U."/>
            <person name="Bar C."/>
            <person name="Ronchi F."/>
            <person name="Macpherson A.J."/>
            <person name="Ganal-Vonarburg S.C."/>
            <person name="Bruggmann R."/>
            <person name="Vergeres G."/>
        </authorList>
    </citation>
    <scope>NUCLEOTIDE SEQUENCE [LARGE SCALE GENOMIC DNA]</scope>
    <source>
        <strain evidence="8 9">FAM 24227</strain>
    </source>
</reference>
<comment type="similarity">
    <text evidence="2">Belongs to the VirD4/TraG family.</text>
</comment>
<keyword evidence="5 7" id="KW-1133">Transmembrane helix</keyword>
<evidence type="ECO:0000313" key="8">
    <source>
        <dbReference type="EMBL" id="TLQ49492.1"/>
    </source>
</evidence>
<dbReference type="InterPro" id="IPR027417">
    <property type="entry name" value="P-loop_NTPase"/>
</dbReference>
<comment type="caution">
    <text evidence="8">The sequence shown here is derived from an EMBL/GenBank/DDBJ whole genome shotgun (WGS) entry which is preliminary data.</text>
</comment>
<evidence type="ECO:0008006" key="10">
    <source>
        <dbReference type="Google" id="ProtNLM"/>
    </source>
</evidence>
<name>A0A5R9EGZ0_9LACT</name>
<dbReference type="NCBIfam" id="NF045973">
    <property type="entry name" value="conju_CD1115"/>
    <property type="match status" value="1"/>
</dbReference>
<dbReference type="SUPFAM" id="SSF52540">
    <property type="entry name" value="P-loop containing nucleoside triphosphate hydrolases"/>
    <property type="match status" value="1"/>
</dbReference>
<organism evidence="8 9">
    <name type="scientific">Ruoffia tabacinasalis</name>
    <dbReference type="NCBI Taxonomy" id="87458"/>
    <lineage>
        <taxon>Bacteria</taxon>
        <taxon>Bacillati</taxon>
        <taxon>Bacillota</taxon>
        <taxon>Bacilli</taxon>
        <taxon>Lactobacillales</taxon>
        <taxon>Aerococcaceae</taxon>
        <taxon>Ruoffia</taxon>
    </lineage>
</organism>
<evidence type="ECO:0000256" key="3">
    <source>
        <dbReference type="ARBA" id="ARBA00022475"/>
    </source>
</evidence>
<gene>
    <name evidence="8" type="ORF">FEZ33_00455</name>
</gene>
<keyword evidence="4 7" id="KW-0812">Transmembrane</keyword>
<dbReference type="PANTHER" id="PTHR37937:SF1">
    <property type="entry name" value="CONJUGATIVE TRANSFER: DNA TRANSPORT"/>
    <property type="match status" value="1"/>
</dbReference>
<dbReference type="CDD" id="cd01127">
    <property type="entry name" value="TrwB_TraG_TraD_VirD4"/>
    <property type="match status" value="1"/>
</dbReference>
<dbReference type="InterPro" id="IPR003688">
    <property type="entry name" value="TraG/VirD4"/>
</dbReference>
<dbReference type="Gene3D" id="3.40.50.300">
    <property type="entry name" value="P-loop containing nucleotide triphosphate hydrolases"/>
    <property type="match status" value="1"/>
</dbReference>
<evidence type="ECO:0000256" key="7">
    <source>
        <dbReference type="SAM" id="Phobius"/>
    </source>
</evidence>
<comment type="subcellular location">
    <subcellularLocation>
        <location evidence="1">Cell membrane</location>
        <topology evidence="1">Multi-pass membrane protein</topology>
    </subcellularLocation>
</comment>
<evidence type="ECO:0000313" key="9">
    <source>
        <dbReference type="Proteomes" id="UP000306420"/>
    </source>
</evidence>
<dbReference type="PANTHER" id="PTHR37937">
    <property type="entry name" value="CONJUGATIVE TRANSFER: DNA TRANSPORT"/>
    <property type="match status" value="1"/>
</dbReference>
<feature type="transmembrane region" description="Helical" evidence="7">
    <location>
        <begin position="7"/>
        <end position="30"/>
    </location>
</feature>
<keyword evidence="6 7" id="KW-0472">Membrane</keyword>
<evidence type="ECO:0000256" key="2">
    <source>
        <dbReference type="ARBA" id="ARBA00008806"/>
    </source>
</evidence>
<dbReference type="AlphaFoldDB" id="A0A5R9EGZ0"/>
<dbReference type="OrthoDB" id="9766496at2"/>
<dbReference type="GO" id="GO:0005886">
    <property type="term" value="C:plasma membrane"/>
    <property type="evidence" value="ECO:0007669"/>
    <property type="project" value="UniProtKB-SubCell"/>
</dbReference>
<dbReference type="EMBL" id="VBSP01000001">
    <property type="protein sequence ID" value="TLQ49492.1"/>
    <property type="molecule type" value="Genomic_DNA"/>
</dbReference>
<accession>A0A5R9EGZ0</accession>
<dbReference type="Pfam" id="PF02534">
    <property type="entry name" value="T4SS-DNA_transf"/>
    <property type="match status" value="1"/>
</dbReference>
<dbReference type="Proteomes" id="UP000306420">
    <property type="component" value="Unassembled WGS sequence"/>
</dbReference>
<protein>
    <recommendedName>
        <fullName evidence="10">Type IV secretory system conjugative DNA transfer family protein</fullName>
    </recommendedName>
</protein>